<dbReference type="EMBL" id="RBWS01000001">
    <property type="protein sequence ID" value="RKO73484.1"/>
    <property type="molecule type" value="Genomic_DNA"/>
</dbReference>
<gene>
    <name evidence="1" type="ORF">D7322_02160</name>
</gene>
<comment type="caution">
    <text evidence="1">The sequence shown here is derived from an EMBL/GenBank/DDBJ whole genome shotgun (WGS) entry which is preliminary data.</text>
</comment>
<dbReference type="AlphaFoldDB" id="A0A420W4M2"/>
<dbReference type="Proteomes" id="UP000282423">
    <property type="component" value="Unassembled WGS sequence"/>
</dbReference>
<organism evidence="1 2">
    <name type="scientific">Sphingobacterium puteale</name>
    <dbReference type="NCBI Taxonomy" id="2420510"/>
    <lineage>
        <taxon>Bacteria</taxon>
        <taxon>Pseudomonadati</taxon>
        <taxon>Bacteroidota</taxon>
        <taxon>Sphingobacteriia</taxon>
        <taxon>Sphingobacteriales</taxon>
        <taxon>Sphingobacteriaceae</taxon>
        <taxon>Sphingobacterium</taxon>
    </lineage>
</organism>
<sequence length="68" mass="7928">MKVLILLKKLNKEFFVLFGKGVSDISDIPFAFLYLIGSSDSSDMCFYAEWRNVFVFFRSQMLVFAKTQ</sequence>
<proteinExistence type="predicted"/>
<reference evidence="1 2" key="1">
    <citation type="submission" date="2018-10" db="EMBL/GenBank/DDBJ databases">
        <title>Sphingobacterium sp. M05W1-28.</title>
        <authorList>
            <person name="Cai H."/>
        </authorList>
    </citation>
    <scope>NUCLEOTIDE SEQUENCE [LARGE SCALE GENOMIC DNA]</scope>
    <source>
        <strain evidence="1 2">M05W1-28</strain>
    </source>
</reference>
<keyword evidence="2" id="KW-1185">Reference proteome</keyword>
<evidence type="ECO:0000313" key="1">
    <source>
        <dbReference type="EMBL" id="RKO73484.1"/>
    </source>
</evidence>
<name>A0A420W4M2_9SPHI</name>
<protein>
    <submittedName>
        <fullName evidence="1">Uncharacterized protein</fullName>
    </submittedName>
</protein>
<evidence type="ECO:0000313" key="2">
    <source>
        <dbReference type="Proteomes" id="UP000282423"/>
    </source>
</evidence>
<accession>A0A420W4M2</accession>